<name>A0A3B0Z6P2_9ZZZZ</name>
<feature type="non-terminal residue" evidence="2">
    <location>
        <position position="1"/>
    </location>
</feature>
<dbReference type="InterPro" id="IPR010177">
    <property type="entry name" value="Paired_CXXCH_1"/>
</dbReference>
<dbReference type="AlphaFoldDB" id="A0A3B0Z6P2"/>
<feature type="domain" description="Doubled CXXCH motif" evidence="1">
    <location>
        <begin position="55"/>
        <end position="93"/>
    </location>
</feature>
<dbReference type="Pfam" id="PF09699">
    <property type="entry name" value="Paired_CXXCH_1"/>
    <property type="match status" value="1"/>
</dbReference>
<organism evidence="2">
    <name type="scientific">hydrothermal vent metagenome</name>
    <dbReference type="NCBI Taxonomy" id="652676"/>
    <lineage>
        <taxon>unclassified sequences</taxon>
        <taxon>metagenomes</taxon>
        <taxon>ecological metagenomes</taxon>
    </lineage>
</organism>
<evidence type="ECO:0000313" key="2">
    <source>
        <dbReference type="EMBL" id="VAW87211.1"/>
    </source>
</evidence>
<dbReference type="SUPFAM" id="SSF48695">
    <property type="entry name" value="Multiheme cytochromes"/>
    <property type="match status" value="1"/>
</dbReference>
<dbReference type="InterPro" id="IPR036280">
    <property type="entry name" value="Multihaem_cyt_sf"/>
</dbReference>
<sequence length="94" mass="10429">LSNDHPIGITLPNTSDFRIFTGEVTGEMRFFDRDGDNKADPDEIRLYESGGYKVECASCHDPHGVMNPNGSTFLASFLRVSNQNSELCFTCHAN</sequence>
<protein>
    <submittedName>
        <fullName evidence="2">Cytochrome c family protein</fullName>
    </submittedName>
</protein>
<accession>A0A3B0Z6P2</accession>
<dbReference type="EMBL" id="UOFP01000173">
    <property type="protein sequence ID" value="VAW87211.1"/>
    <property type="molecule type" value="Genomic_DNA"/>
</dbReference>
<evidence type="ECO:0000259" key="1">
    <source>
        <dbReference type="Pfam" id="PF09699"/>
    </source>
</evidence>
<gene>
    <name evidence="2" type="ORF">MNBD_GAMMA18-27</name>
</gene>
<reference evidence="2" key="1">
    <citation type="submission" date="2018-06" db="EMBL/GenBank/DDBJ databases">
        <authorList>
            <person name="Zhirakovskaya E."/>
        </authorList>
    </citation>
    <scope>NUCLEOTIDE SEQUENCE</scope>
</reference>
<proteinExistence type="predicted"/>